<sequence length="420" mass="49319">MEENIIQILKKSQQIFEHREIQNNGSSNNLYKWTSLLQGQEALPLDIQEKKPFIQTKTGWQWFKNLVIPTIKVFPKNAKCLQQFQKENDIKTVKKFENDQSLIIEKSFQEKSIYDQKKDEYLGKKQNNQQIQTNTLIQNIKNENEDEIQNETKLSKKEDLNVVDKENLSNQQKSDNQDENIENSQCQYLGKLECYKKLSNNVFEPVNITGVKDKELVDFNLSFKSLKFEETSFMTRSVYFIIVVSIYENPKMNGGQAKLLNLFVSPQLSVDARKKYWSERQAQVQIFDPFLPNLADKQYEKVSKKDGHRCAVSNDLVGLENYFTSYSIRHKIRNPFFLLFKFPLGVKLYYNSSCISQQVSSEDELLIAIYKEIFKCFMNEQEDDTPKHKRPLQLCLNAKDDDIKIKDSVQKVNQQIPKYT</sequence>
<gene>
    <name evidence="1" type="ORF">PPERSA_04888</name>
</gene>
<comment type="caution">
    <text evidence="1">The sequence shown here is derived from an EMBL/GenBank/DDBJ whole genome shotgun (WGS) entry which is preliminary data.</text>
</comment>
<evidence type="ECO:0000313" key="2">
    <source>
        <dbReference type="Proteomes" id="UP000054937"/>
    </source>
</evidence>
<protein>
    <submittedName>
        <fullName evidence="1">Uncharacterized protein</fullName>
    </submittedName>
</protein>
<dbReference type="OrthoDB" id="326266at2759"/>
<evidence type="ECO:0000313" key="1">
    <source>
        <dbReference type="EMBL" id="KRX02266.1"/>
    </source>
</evidence>
<accession>A0A0V0QJL9</accession>
<keyword evidence="2" id="KW-1185">Reference proteome</keyword>
<dbReference type="InParanoid" id="A0A0V0QJL9"/>
<proteinExistence type="predicted"/>
<name>A0A0V0QJL9_PSEPJ</name>
<dbReference type="EMBL" id="LDAU01000156">
    <property type="protein sequence ID" value="KRX02266.1"/>
    <property type="molecule type" value="Genomic_DNA"/>
</dbReference>
<reference evidence="1 2" key="1">
    <citation type="journal article" date="2015" name="Sci. Rep.">
        <title>Genome of the facultative scuticociliatosis pathogen Pseudocohnilembus persalinus provides insight into its virulence through horizontal gene transfer.</title>
        <authorList>
            <person name="Xiong J."/>
            <person name="Wang G."/>
            <person name="Cheng J."/>
            <person name="Tian M."/>
            <person name="Pan X."/>
            <person name="Warren A."/>
            <person name="Jiang C."/>
            <person name="Yuan D."/>
            <person name="Miao W."/>
        </authorList>
    </citation>
    <scope>NUCLEOTIDE SEQUENCE [LARGE SCALE GENOMIC DNA]</scope>
    <source>
        <strain evidence="1">36N120E</strain>
    </source>
</reference>
<organism evidence="1 2">
    <name type="scientific">Pseudocohnilembus persalinus</name>
    <name type="common">Ciliate</name>
    <dbReference type="NCBI Taxonomy" id="266149"/>
    <lineage>
        <taxon>Eukaryota</taxon>
        <taxon>Sar</taxon>
        <taxon>Alveolata</taxon>
        <taxon>Ciliophora</taxon>
        <taxon>Intramacronucleata</taxon>
        <taxon>Oligohymenophorea</taxon>
        <taxon>Scuticociliatia</taxon>
        <taxon>Philasterida</taxon>
        <taxon>Pseudocohnilembidae</taxon>
        <taxon>Pseudocohnilembus</taxon>
    </lineage>
</organism>
<dbReference type="AlphaFoldDB" id="A0A0V0QJL9"/>
<dbReference type="Proteomes" id="UP000054937">
    <property type="component" value="Unassembled WGS sequence"/>
</dbReference>